<dbReference type="InterPro" id="IPR011042">
    <property type="entry name" value="6-blade_b-propeller_TolB-like"/>
</dbReference>
<dbReference type="OrthoDB" id="342730at2759"/>
<organism evidence="1 4">
    <name type="scientific">Adineta ricciae</name>
    <name type="common">Rotifer</name>
    <dbReference type="NCBI Taxonomy" id="249248"/>
    <lineage>
        <taxon>Eukaryota</taxon>
        <taxon>Metazoa</taxon>
        <taxon>Spiralia</taxon>
        <taxon>Gnathifera</taxon>
        <taxon>Rotifera</taxon>
        <taxon>Eurotatoria</taxon>
        <taxon>Bdelloidea</taxon>
        <taxon>Adinetida</taxon>
        <taxon>Adinetidae</taxon>
        <taxon>Adineta</taxon>
    </lineage>
</organism>
<accession>A0A814LGY2</accession>
<dbReference type="GO" id="GO:0043161">
    <property type="term" value="P:proteasome-mediated ubiquitin-dependent protein catabolic process"/>
    <property type="evidence" value="ECO:0007669"/>
    <property type="project" value="TreeGrafter"/>
</dbReference>
<dbReference type="CDD" id="cd05819">
    <property type="entry name" value="NHL"/>
    <property type="match status" value="1"/>
</dbReference>
<evidence type="ECO:0000313" key="4">
    <source>
        <dbReference type="Proteomes" id="UP000663852"/>
    </source>
</evidence>
<dbReference type="GO" id="GO:0061630">
    <property type="term" value="F:ubiquitin protein ligase activity"/>
    <property type="evidence" value="ECO:0007669"/>
    <property type="project" value="TreeGrafter"/>
</dbReference>
<comment type="caution">
    <text evidence="1">The sequence shown here is derived from an EMBL/GenBank/DDBJ whole genome shotgun (WGS) entry which is preliminary data.</text>
</comment>
<dbReference type="SUPFAM" id="SSF101898">
    <property type="entry name" value="NHL repeat"/>
    <property type="match status" value="1"/>
</dbReference>
<protein>
    <submittedName>
        <fullName evidence="1">Uncharacterized protein</fullName>
    </submittedName>
</protein>
<name>A0A814LGY2_ADIRI</name>
<sequence>MSNSSQLEFVSVGSLGSLEFGKSFIDQPRGIAYRPSDSLLFVADSKNERVVAFTEDNKVAKIISHYGTKNGLAVLSNGEIVMSDELQMLILNNDLRLTRTIACDDIDAGLTNYQGICVDKNDLIYVCDQANRQIKVYDHKTGNIVRFFGNKNIFSSLAYCVATNEHIYVTDPQGSCVHKFTLEGIFVQRFGSETTGNFSLPLSSPRGITTLPDTHYLLIADSHNDRLVLFDDHGQFQQLMASGIEYPESLAVNTKGNVFVAMNDRIGVFSQQNK</sequence>
<keyword evidence="3" id="KW-1185">Reference proteome</keyword>
<dbReference type="Proteomes" id="UP000663852">
    <property type="component" value="Unassembled WGS sequence"/>
</dbReference>
<gene>
    <name evidence="1" type="ORF">EDS130_LOCUS18129</name>
    <name evidence="2" type="ORF">XAT740_LOCUS47952</name>
</gene>
<dbReference type="Gene3D" id="2.120.10.30">
    <property type="entry name" value="TolB, C-terminal domain"/>
    <property type="match status" value="1"/>
</dbReference>
<proteinExistence type="predicted"/>
<evidence type="ECO:0000313" key="2">
    <source>
        <dbReference type="EMBL" id="CAF1603208.1"/>
    </source>
</evidence>
<dbReference type="AlphaFoldDB" id="A0A814LGY2"/>
<dbReference type="PANTHER" id="PTHR24104">
    <property type="entry name" value="E3 UBIQUITIN-PROTEIN LIGASE NHLRC1-RELATED"/>
    <property type="match status" value="1"/>
</dbReference>
<evidence type="ECO:0000313" key="3">
    <source>
        <dbReference type="Proteomes" id="UP000663828"/>
    </source>
</evidence>
<dbReference type="EMBL" id="CAJNOJ010000083">
    <property type="protein sequence ID" value="CAF1065029.1"/>
    <property type="molecule type" value="Genomic_DNA"/>
</dbReference>
<evidence type="ECO:0000313" key="1">
    <source>
        <dbReference type="EMBL" id="CAF1065029.1"/>
    </source>
</evidence>
<dbReference type="InterPro" id="IPR050952">
    <property type="entry name" value="TRIM-NHL_E3_ligases"/>
</dbReference>
<dbReference type="PANTHER" id="PTHR24104:SF59">
    <property type="entry name" value="TRIPARTITE MOTIF-CONTAINING PROTEIN 2-LIKE"/>
    <property type="match status" value="1"/>
</dbReference>
<reference evidence="1" key="1">
    <citation type="submission" date="2021-02" db="EMBL/GenBank/DDBJ databases">
        <authorList>
            <person name="Nowell W R."/>
        </authorList>
    </citation>
    <scope>NUCLEOTIDE SEQUENCE</scope>
</reference>
<dbReference type="Proteomes" id="UP000663828">
    <property type="component" value="Unassembled WGS sequence"/>
</dbReference>
<dbReference type="GO" id="GO:0000209">
    <property type="term" value="P:protein polyubiquitination"/>
    <property type="evidence" value="ECO:0007669"/>
    <property type="project" value="TreeGrafter"/>
</dbReference>
<dbReference type="EMBL" id="CAJNOR010006768">
    <property type="protein sequence ID" value="CAF1603208.1"/>
    <property type="molecule type" value="Genomic_DNA"/>
</dbReference>